<dbReference type="EMBL" id="JAEPRE010000008">
    <property type="protein sequence ID" value="KAG2237195.1"/>
    <property type="molecule type" value="Genomic_DNA"/>
</dbReference>
<evidence type="ECO:0000256" key="6">
    <source>
        <dbReference type="SAM" id="Phobius"/>
    </source>
</evidence>
<evidence type="ECO:0000256" key="1">
    <source>
        <dbReference type="ARBA" id="ARBA00022692"/>
    </source>
</evidence>
<name>A0A8H7SZ91_9FUNG</name>
<gene>
    <name evidence="8" type="ORF">INT48_006599</name>
</gene>
<dbReference type="SUPFAM" id="SSF46565">
    <property type="entry name" value="Chaperone J-domain"/>
    <property type="match status" value="1"/>
</dbReference>
<keyword evidence="9" id="KW-1185">Reference proteome</keyword>
<sequence length="251" mass="29511">MLSEKKSILQLLCLVVTLYIVLPPLFKTWNWGQDHSNLFDLSAQFQKNNTDFYSWLGVQVKNIYIIIIFDTEISKAHRQLALKLHPESSTDNKEKFEITNQVAYILRTPKLRALYDIILEQGHLPYFKGVYYYYTRHKLVCMSILSVVAIVCMEYLKAWEKYFNDKVAFDQFIVNAKSMAQKLSDKHAAAKTHKNWIDLGDRVIRCEITKEKEIFLLNEKDQRIPLTSQNAVPFPSILDTTLFRVFYKLKK</sequence>
<keyword evidence="3 6" id="KW-1133">Transmembrane helix</keyword>
<proteinExistence type="predicted"/>
<dbReference type="PROSITE" id="PS50076">
    <property type="entry name" value="DNAJ_2"/>
    <property type="match status" value="1"/>
</dbReference>
<evidence type="ECO:0000256" key="5">
    <source>
        <dbReference type="ARBA" id="ARBA00037847"/>
    </source>
</evidence>
<dbReference type="Proteomes" id="UP000613177">
    <property type="component" value="Unassembled WGS sequence"/>
</dbReference>
<dbReference type="CDD" id="cd06257">
    <property type="entry name" value="DnaJ"/>
    <property type="match status" value="1"/>
</dbReference>
<feature type="transmembrane region" description="Helical" evidence="6">
    <location>
        <begin position="7"/>
        <end position="26"/>
    </location>
</feature>
<evidence type="ECO:0000256" key="4">
    <source>
        <dbReference type="ARBA" id="ARBA00023136"/>
    </source>
</evidence>
<keyword evidence="4 6" id="KW-0472">Membrane</keyword>
<evidence type="ECO:0000259" key="7">
    <source>
        <dbReference type="PROSITE" id="PS50076"/>
    </source>
</evidence>
<dbReference type="Pfam" id="PF00226">
    <property type="entry name" value="DnaJ"/>
    <property type="match status" value="1"/>
</dbReference>
<dbReference type="InterPro" id="IPR036869">
    <property type="entry name" value="J_dom_sf"/>
</dbReference>
<dbReference type="Gene3D" id="1.10.287.110">
    <property type="entry name" value="DnaJ domain"/>
    <property type="match status" value="1"/>
</dbReference>
<dbReference type="AlphaFoldDB" id="A0A8H7SZ91"/>
<evidence type="ECO:0000313" key="9">
    <source>
        <dbReference type="Proteomes" id="UP000613177"/>
    </source>
</evidence>
<comment type="caution">
    <text evidence="8">The sequence shown here is derived from an EMBL/GenBank/DDBJ whole genome shotgun (WGS) entry which is preliminary data.</text>
</comment>
<accession>A0A8H7SZ91</accession>
<feature type="domain" description="J" evidence="7">
    <location>
        <begin position="51"/>
        <end position="119"/>
    </location>
</feature>
<evidence type="ECO:0000256" key="2">
    <source>
        <dbReference type="ARBA" id="ARBA00022729"/>
    </source>
</evidence>
<comment type="subcellular location">
    <subcellularLocation>
        <location evidence="5">Endomembrane system</location>
        <topology evidence="5">Single-pass membrane protein</topology>
    </subcellularLocation>
</comment>
<organism evidence="8 9">
    <name type="scientific">Thamnidium elegans</name>
    <dbReference type="NCBI Taxonomy" id="101142"/>
    <lineage>
        <taxon>Eukaryota</taxon>
        <taxon>Fungi</taxon>
        <taxon>Fungi incertae sedis</taxon>
        <taxon>Mucoromycota</taxon>
        <taxon>Mucoromycotina</taxon>
        <taxon>Mucoromycetes</taxon>
        <taxon>Mucorales</taxon>
        <taxon>Mucorineae</taxon>
        <taxon>Mucoraceae</taxon>
        <taxon>Thamnidium</taxon>
    </lineage>
</organism>
<protein>
    <recommendedName>
        <fullName evidence="7">J domain-containing protein</fullName>
    </recommendedName>
</protein>
<keyword evidence="1 6" id="KW-0812">Transmembrane</keyword>
<dbReference type="InterPro" id="IPR052606">
    <property type="entry name" value="DnaJ_domain_protein"/>
</dbReference>
<evidence type="ECO:0000256" key="3">
    <source>
        <dbReference type="ARBA" id="ARBA00022989"/>
    </source>
</evidence>
<feature type="transmembrane region" description="Helical" evidence="6">
    <location>
        <begin position="137"/>
        <end position="156"/>
    </location>
</feature>
<reference evidence="8" key="1">
    <citation type="submission" date="2021-01" db="EMBL/GenBank/DDBJ databases">
        <title>Metabolic potential, ecology and presence of endohyphal bacteria is reflected in genomic diversity of Mucoromycotina.</title>
        <authorList>
            <person name="Muszewska A."/>
            <person name="Okrasinska A."/>
            <person name="Steczkiewicz K."/>
            <person name="Drgas O."/>
            <person name="Orlowska M."/>
            <person name="Perlinska-Lenart U."/>
            <person name="Aleksandrzak-Piekarczyk T."/>
            <person name="Szatraj K."/>
            <person name="Zielenkiewicz U."/>
            <person name="Pilsyk S."/>
            <person name="Malc E."/>
            <person name="Mieczkowski P."/>
            <person name="Kruszewska J.S."/>
            <person name="Biernat P."/>
            <person name="Pawlowska J."/>
        </authorList>
    </citation>
    <scope>NUCLEOTIDE SEQUENCE</scope>
    <source>
        <strain evidence="8">WA0000018081</strain>
    </source>
</reference>
<dbReference type="PANTHER" id="PTHR44653">
    <property type="entry name" value="DNAJ HOMOLOG SUBFAMILY C MEMBER 1"/>
    <property type="match status" value="1"/>
</dbReference>
<evidence type="ECO:0000313" key="8">
    <source>
        <dbReference type="EMBL" id="KAG2237195.1"/>
    </source>
</evidence>
<dbReference type="PANTHER" id="PTHR44653:SF2">
    <property type="entry name" value="DNAJ HOMOLOG SUBFAMILY C MEMBER 1"/>
    <property type="match status" value="1"/>
</dbReference>
<dbReference type="GO" id="GO:0012505">
    <property type="term" value="C:endomembrane system"/>
    <property type="evidence" value="ECO:0007669"/>
    <property type="project" value="UniProtKB-SubCell"/>
</dbReference>
<keyword evidence="2" id="KW-0732">Signal</keyword>
<dbReference type="InterPro" id="IPR001623">
    <property type="entry name" value="DnaJ_domain"/>
</dbReference>